<gene>
    <name evidence="6" type="primary">tatC2</name>
    <name evidence="5" type="synonym">tatC</name>
    <name evidence="6" type="ORF">FF011L_08390</name>
</gene>
<feature type="transmembrane region" description="Helical" evidence="5">
    <location>
        <begin position="17"/>
        <end position="39"/>
    </location>
</feature>
<feature type="transmembrane region" description="Helical" evidence="5">
    <location>
        <begin position="195"/>
        <end position="220"/>
    </location>
</feature>
<protein>
    <recommendedName>
        <fullName evidence="5">Sec-independent protein translocase protein TatC</fullName>
    </recommendedName>
</protein>
<dbReference type="EMBL" id="CP036262">
    <property type="protein sequence ID" value="QDS92103.1"/>
    <property type="molecule type" value="Genomic_DNA"/>
</dbReference>
<name>A0A517MB38_9BACT</name>
<keyword evidence="7" id="KW-1185">Reference proteome</keyword>
<evidence type="ECO:0000256" key="4">
    <source>
        <dbReference type="ARBA" id="ARBA00023136"/>
    </source>
</evidence>
<comment type="subcellular location">
    <subcellularLocation>
        <location evidence="5">Cell membrane</location>
        <topology evidence="5">Multi-pass membrane protein</topology>
    </subcellularLocation>
    <subcellularLocation>
        <location evidence="1">Membrane</location>
        <topology evidence="1">Multi-pass membrane protein</topology>
    </subcellularLocation>
</comment>
<accession>A0A517MB38</accession>
<evidence type="ECO:0000256" key="3">
    <source>
        <dbReference type="ARBA" id="ARBA00022989"/>
    </source>
</evidence>
<dbReference type="KEGG" id="rml:FF011L_08390"/>
<comment type="function">
    <text evidence="5">Part of the twin-arginine translocation (Tat) system that transports large folded proteins containing a characteristic twin-arginine motif in their signal peptide across membranes.</text>
</comment>
<feature type="transmembrane region" description="Helical" evidence="5">
    <location>
        <begin position="316"/>
        <end position="334"/>
    </location>
</feature>
<evidence type="ECO:0000313" key="7">
    <source>
        <dbReference type="Proteomes" id="UP000320672"/>
    </source>
</evidence>
<sequence>MTFGEHLEELRRALRGAVIWLAIGLAIGLYFATGLVSYVQQPLREAILTFQADREIARRNLDPNDKALSPLKAFLIENSFQIETVFLVPPAEEKAAEAADAAAEKATAKEAAKAEKLAKADDATGKVPVKEESVAQELAAGEPESDIPDFIKAEQEDLVALTGDHFDPSSLQRQVTLRPSSAGLNSHKTEEGFMIWIKAGLMIGAVIASPMIFYNLWGFVAAGLYAHERQYVYIYLPFSVVLFASGVCLAFFVVLYYVLNFLLTFNAGMNVDIQPRLSYYMNFVLLLPLGFGVAFQLPLVMLFLERLGMFTVQSYVSSWRIAILIICVASMILTPADVTSMVALAIPLIFLYFLGILMCKYIPRGRGLGSAALDPR</sequence>
<evidence type="ECO:0000256" key="1">
    <source>
        <dbReference type="ARBA" id="ARBA00004141"/>
    </source>
</evidence>
<feature type="transmembrane region" description="Helical" evidence="5">
    <location>
        <begin position="232"/>
        <end position="259"/>
    </location>
</feature>
<dbReference type="HAMAP" id="MF_00902">
    <property type="entry name" value="TatC"/>
    <property type="match status" value="1"/>
</dbReference>
<keyword evidence="5" id="KW-0813">Transport</keyword>
<dbReference type="PROSITE" id="PS01218">
    <property type="entry name" value="TATC"/>
    <property type="match status" value="1"/>
</dbReference>
<keyword evidence="5" id="KW-0653">Protein transport</keyword>
<keyword evidence="4 5" id="KW-0472">Membrane</keyword>
<keyword evidence="5" id="KW-0811">Translocation</keyword>
<dbReference type="InterPro" id="IPR002033">
    <property type="entry name" value="TatC"/>
</dbReference>
<dbReference type="GO" id="GO:0065002">
    <property type="term" value="P:intracellular protein transmembrane transport"/>
    <property type="evidence" value="ECO:0007669"/>
    <property type="project" value="TreeGrafter"/>
</dbReference>
<comment type="subunit">
    <text evidence="5">Forms a complex with TatA.</text>
</comment>
<keyword evidence="5" id="KW-1003">Cell membrane</keyword>
<evidence type="ECO:0000256" key="5">
    <source>
        <dbReference type="HAMAP-Rule" id="MF_00902"/>
    </source>
</evidence>
<dbReference type="Pfam" id="PF00902">
    <property type="entry name" value="TatC"/>
    <property type="match status" value="1"/>
</dbReference>
<comment type="similarity">
    <text evidence="5">Belongs to the TatC family.</text>
</comment>
<dbReference type="GO" id="GO:0043953">
    <property type="term" value="P:protein transport by the Tat complex"/>
    <property type="evidence" value="ECO:0007669"/>
    <property type="project" value="UniProtKB-UniRule"/>
</dbReference>
<evidence type="ECO:0000256" key="2">
    <source>
        <dbReference type="ARBA" id="ARBA00022692"/>
    </source>
</evidence>
<dbReference type="GO" id="GO:0033281">
    <property type="term" value="C:TAT protein transport complex"/>
    <property type="evidence" value="ECO:0007669"/>
    <property type="project" value="UniProtKB-UniRule"/>
</dbReference>
<dbReference type="RefSeq" id="WP_246109722.1">
    <property type="nucleotide sequence ID" value="NZ_CP036262.1"/>
</dbReference>
<keyword evidence="3 5" id="KW-1133">Transmembrane helix</keyword>
<dbReference type="PANTHER" id="PTHR30371:SF0">
    <property type="entry name" value="SEC-INDEPENDENT PROTEIN TRANSLOCASE PROTEIN TATC, CHLOROPLASTIC-RELATED"/>
    <property type="match status" value="1"/>
</dbReference>
<dbReference type="GO" id="GO:0009977">
    <property type="term" value="F:proton motive force dependent protein transmembrane transporter activity"/>
    <property type="evidence" value="ECO:0007669"/>
    <property type="project" value="TreeGrafter"/>
</dbReference>
<dbReference type="PANTHER" id="PTHR30371">
    <property type="entry name" value="SEC-INDEPENDENT PROTEIN TRANSLOCASE PROTEIN TATC"/>
    <property type="match status" value="1"/>
</dbReference>
<dbReference type="InterPro" id="IPR019820">
    <property type="entry name" value="Sec-indep_translocase_CS"/>
</dbReference>
<dbReference type="Proteomes" id="UP000320672">
    <property type="component" value="Chromosome"/>
</dbReference>
<reference evidence="6 7" key="1">
    <citation type="submission" date="2019-02" db="EMBL/GenBank/DDBJ databases">
        <title>Deep-cultivation of Planctomycetes and their phenomic and genomic characterization uncovers novel biology.</title>
        <authorList>
            <person name="Wiegand S."/>
            <person name="Jogler M."/>
            <person name="Boedeker C."/>
            <person name="Pinto D."/>
            <person name="Vollmers J."/>
            <person name="Rivas-Marin E."/>
            <person name="Kohn T."/>
            <person name="Peeters S.H."/>
            <person name="Heuer A."/>
            <person name="Rast P."/>
            <person name="Oberbeckmann S."/>
            <person name="Bunk B."/>
            <person name="Jeske O."/>
            <person name="Meyerdierks A."/>
            <person name="Storesund J.E."/>
            <person name="Kallscheuer N."/>
            <person name="Luecker S."/>
            <person name="Lage O.M."/>
            <person name="Pohl T."/>
            <person name="Merkel B.J."/>
            <person name="Hornburger P."/>
            <person name="Mueller R.-W."/>
            <person name="Bruemmer F."/>
            <person name="Labrenz M."/>
            <person name="Spormann A.M."/>
            <person name="Op den Camp H."/>
            <person name="Overmann J."/>
            <person name="Amann R."/>
            <person name="Jetten M.S.M."/>
            <person name="Mascher T."/>
            <person name="Medema M.H."/>
            <person name="Devos D.P."/>
            <person name="Kaster A.-K."/>
            <person name="Ovreas L."/>
            <person name="Rohde M."/>
            <person name="Galperin M.Y."/>
            <person name="Jogler C."/>
        </authorList>
    </citation>
    <scope>NUCLEOTIDE SEQUENCE [LARGE SCALE GENOMIC DNA]</scope>
    <source>
        <strain evidence="6 7">FF011L</strain>
    </source>
</reference>
<proteinExistence type="inferred from homology"/>
<dbReference type="NCBIfam" id="TIGR00945">
    <property type="entry name" value="tatC"/>
    <property type="match status" value="1"/>
</dbReference>
<dbReference type="AlphaFoldDB" id="A0A517MB38"/>
<feature type="transmembrane region" description="Helical" evidence="5">
    <location>
        <begin position="279"/>
        <end position="304"/>
    </location>
</feature>
<feature type="transmembrane region" description="Helical" evidence="5">
    <location>
        <begin position="340"/>
        <end position="359"/>
    </location>
</feature>
<evidence type="ECO:0000313" key="6">
    <source>
        <dbReference type="EMBL" id="QDS92103.1"/>
    </source>
</evidence>
<organism evidence="6 7">
    <name type="scientific">Roseimaritima multifibrata</name>
    <dbReference type="NCBI Taxonomy" id="1930274"/>
    <lineage>
        <taxon>Bacteria</taxon>
        <taxon>Pseudomonadati</taxon>
        <taxon>Planctomycetota</taxon>
        <taxon>Planctomycetia</taxon>
        <taxon>Pirellulales</taxon>
        <taxon>Pirellulaceae</taxon>
        <taxon>Roseimaritima</taxon>
    </lineage>
</organism>
<keyword evidence="2 5" id="KW-0812">Transmembrane</keyword>